<name>A0A368F0U2_ANCCA</name>
<proteinExistence type="predicted"/>
<evidence type="ECO:0000313" key="1">
    <source>
        <dbReference type="EMBL" id="RCN24649.1"/>
    </source>
</evidence>
<gene>
    <name evidence="1" type="ORF">ANCCAN_29651</name>
</gene>
<dbReference type="AlphaFoldDB" id="A0A368F0U2"/>
<accession>A0A368F0U2</accession>
<sequence>MKMLSSGKRGQEHVSEQWRRRVMVFATDSEETTVSWHTSLAINRQRIQTLRNFAPSWRQLSGKWQSFSVN</sequence>
<dbReference type="EMBL" id="JOJR01017911">
    <property type="protein sequence ID" value="RCN24649.1"/>
    <property type="molecule type" value="Genomic_DNA"/>
</dbReference>
<dbReference type="Proteomes" id="UP000252519">
    <property type="component" value="Unassembled WGS sequence"/>
</dbReference>
<organism evidence="1 2">
    <name type="scientific">Ancylostoma caninum</name>
    <name type="common">Dog hookworm</name>
    <dbReference type="NCBI Taxonomy" id="29170"/>
    <lineage>
        <taxon>Eukaryota</taxon>
        <taxon>Metazoa</taxon>
        <taxon>Ecdysozoa</taxon>
        <taxon>Nematoda</taxon>
        <taxon>Chromadorea</taxon>
        <taxon>Rhabditida</taxon>
        <taxon>Rhabditina</taxon>
        <taxon>Rhabditomorpha</taxon>
        <taxon>Strongyloidea</taxon>
        <taxon>Ancylostomatidae</taxon>
        <taxon>Ancylostomatinae</taxon>
        <taxon>Ancylostoma</taxon>
    </lineage>
</organism>
<keyword evidence="2" id="KW-1185">Reference proteome</keyword>
<comment type="caution">
    <text evidence="1">The sequence shown here is derived from an EMBL/GenBank/DDBJ whole genome shotgun (WGS) entry which is preliminary data.</text>
</comment>
<protein>
    <submittedName>
        <fullName evidence="1">Uncharacterized protein</fullName>
    </submittedName>
</protein>
<reference evidence="1 2" key="1">
    <citation type="submission" date="2014-10" db="EMBL/GenBank/DDBJ databases">
        <title>Draft genome of the hookworm Ancylostoma caninum.</title>
        <authorList>
            <person name="Mitreva M."/>
        </authorList>
    </citation>
    <scope>NUCLEOTIDE SEQUENCE [LARGE SCALE GENOMIC DNA]</scope>
    <source>
        <strain evidence="1 2">Baltimore</strain>
    </source>
</reference>
<evidence type="ECO:0000313" key="2">
    <source>
        <dbReference type="Proteomes" id="UP000252519"/>
    </source>
</evidence>